<dbReference type="AlphaFoldDB" id="A0A1I7VDF0"/>
<keyword evidence="1" id="KW-1133">Transmembrane helix</keyword>
<keyword evidence="2" id="KW-0732">Signal</keyword>
<name>A0A1I7VDF0_LOALO</name>
<keyword evidence="3" id="KW-1185">Reference proteome</keyword>
<keyword evidence="1" id="KW-0472">Membrane</keyword>
<feature type="chain" id="PRO_5009310079" evidence="2">
    <location>
        <begin position="24"/>
        <end position="264"/>
    </location>
</feature>
<dbReference type="WBParaSite" id="EN70_1330">
    <property type="protein sequence ID" value="EN70_1330"/>
    <property type="gene ID" value="EN70_1330"/>
</dbReference>
<organism evidence="3 4">
    <name type="scientific">Loa loa</name>
    <name type="common">Eye worm</name>
    <name type="synonym">Filaria loa</name>
    <dbReference type="NCBI Taxonomy" id="7209"/>
    <lineage>
        <taxon>Eukaryota</taxon>
        <taxon>Metazoa</taxon>
        <taxon>Ecdysozoa</taxon>
        <taxon>Nematoda</taxon>
        <taxon>Chromadorea</taxon>
        <taxon>Rhabditida</taxon>
        <taxon>Spirurina</taxon>
        <taxon>Spiruromorpha</taxon>
        <taxon>Filarioidea</taxon>
        <taxon>Onchocercidae</taxon>
        <taxon>Loa</taxon>
    </lineage>
</organism>
<evidence type="ECO:0000256" key="1">
    <source>
        <dbReference type="SAM" id="Phobius"/>
    </source>
</evidence>
<keyword evidence="1" id="KW-0812">Transmembrane</keyword>
<feature type="transmembrane region" description="Helical" evidence="1">
    <location>
        <begin position="207"/>
        <end position="226"/>
    </location>
</feature>
<accession>A0A1I7VDF0</accession>
<feature type="signal peptide" evidence="2">
    <location>
        <begin position="1"/>
        <end position="23"/>
    </location>
</feature>
<evidence type="ECO:0000256" key="2">
    <source>
        <dbReference type="SAM" id="SignalP"/>
    </source>
</evidence>
<dbReference type="Proteomes" id="UP000095285">
    <property type="component" value="Unassembled WGS sequence"/>
</dbReference>
<evidence type="ECO:0000313" key="3">
    <source>
        <dbReference type="Proteomes" id="UP000095285"/>
    </source>
</evidence>
<evidence type="ECO:0000313" key="4">
    <source>
        <dbReference type="WBParaSite" id="EN70_1330"/>
    </source>
</evidence>
<sequence length="264" mass="29760">MQCVGRRTLLIVAAALVWNSVSSRRIFVIDSECTSCSYYTTHICISPFLYSEHLVNSIERQISSRFEPCLNGSQREADRRPSRPTEIMGRRGTVILAMVECSSRQNWSELAEMASVKWADKLSCHFDALIVLFHQWKLIPVLSVRRNTSALWGQLQLRSYQLREKYGSAEAEQLVAELLNIMDVKARQPTVSTMGEGSKAREHVPNWAFIVIIVSILLSAVAFYIGTCINKKTSWRPFNNGKPKTTGKRRLWGAGFSGGIWGAS</sequence>
<proteinExistence type="predicted"/>
<reference evidence="3" key="1">
    <citation type="submission" date="2012-04" db="EMBL/GenBank/DDBJ databases">
        <title>The Genome Sequence of Loa loa.</title>
        <authorList>
            <consortium name="The Broad Institute Genome Sequencing Platform"/>
            <consortium name="Broad Institute Genome Sequencing Center for Infectious Disease"/>
            <person name="Nutman T.B."/>
            <person name="Fink D.L."/>
            <person name="Russ C."/>
            <person name="Young S."/>
            <person name="Zeng Q."/>
            <person name="Gargeya S."/>
            <person name="Alvarado L."/>
            <person name="Berlin A."/>
            <person name="Chapman S.B."/>
            <person name="Chen Z."/>
            <person name="Freedman E."/>
            <person name="Gellesch M."/>
            <person name="Goldberg J."/>
            <person name="Griggs A."/>
            <person name="Gujja S."/>
            <person name="Heilman E.R."/>
            <person name="Heiman D."/>
            <person name="Howarth C."/>
            <person name="Mehta T."/>
            <person name="Neiman D."/>
            <person name="Pearson M."/>
            <person name="Roberts A."/>
            <person name="Saif S."/>
            <person name="Shea T."/>
            <person name="Shenoy N."/>
            <person name="Sisk P."/>
            <person name="Stolte C."/>
            <person name="Sykes S."/>
            <person name="White J."/>
            <person name="Yandava C."/>
            <person name="Haas B."/>
            <person name="Henn M.R."/>
            <person name="Nusbaum C."/>
            <person name="Birren B."/>
        </authorList>
    </citation>
    <scope>NUCLEOTIDE SEQUENCE [LARGE SCALE GENOMIC DNA]</scope>
</reference>
<protein>
    <submittedName>
        <fullName evidence="4">Death domain-containing protein</fullName>
    </submittedName>
</protein>
<reference evidence="4" key="2">
    <citation type="submission" date="2016-11" db="UniProtKB">
        <authorList>
            <consortium name="WormBaseParasite"/>
        </authorList>
    </citation>
    <scope>IDENTIFICATION</scope>
</reference>